<keyword evidence="6 7" id="KW-0349">Heme</keyword>
<keyword evidence="5 8" id="KW-0472">Membrane</keyword>
<organism evidence="9 10">
    <name type="scientific">Sorghum bicolor</name>
    <name type="common">Sorghum</name>
    <name type="synonym">Sorghum vulgare</name>
    <dbReference type="NCBI Taxonomy" id="4558"/>
    <lineage>
        <taxon>Eukaryota</taxon>
        <taxon>Viridiplantae</taxon>
        <taxon>Streptophyta</taxon>
        <taxon>Embryophyta</taxon>
        <taxon>Tracheophyta</taxon>
        <taxon>Spermatophyta</taxon>
        <taxon>Magnoliopsida</taxon>
        <taxon>Liliopsida</taxon>
        <taxon>Poales</taxon>
        <taxon>Poaceae</taxon>
        <taxon>PACMAD clade</taxon>
        <taxon>Panicoideae</taxon>
        <taxon>Andropogonodae</taxon>
        <taxon>Andropogoneae</taxon>
        <taxon>Sorghinae</taxon>
        <taxon>Sorghum</taxon>
    </lineage>
</organism>
<dbReference type="PRINTS" id="PR00385">
    <property type="entry name" value="P450"/>
</dbReference>
<reference evidence="9 10" key="1">
    <citation type="journal article" date="2009" name="Nature">
        <title>The Sorghum bicolor genome and the diversification of grasses.</title>
        <authorList>
            <person name="Paterson A.H."/>
            <person name="Bowers J.E."/>
            <person name="Bruggmann R."/>
            <person name="Dubchak I."/>
            <person name="Grimwood J."/>
            <person name="Gundlach H."/>
            <person name="Haberer G."/>
            <person name="Hellsten U."/>
            <person name="Mitros T."/>
            <person name="Poliakov A."/>
            <person name="Schmutz J."/>
            <person name="Spannagl M."/>
            <person name="Tang H."/>
            <person name="Wang X."/>
            <person name="Wicker T."/>
            <person name="Bharti A.K."/>
            <person name="Chapman J."/>
            <person name="Feltus F.A."/>
            <person name="Gowik U."/>
            <person name="Grigoriev I.V."/>
            <person name="Lyons E."/>
            <person name="Maher C.A."/>
            <person name="Martis M."/>
            <person name="Narechania A."/>
            <person name="Otillar R.P."/>
            <person name="Penning B.W."/>
            <person name="Salamov A.A."/>
            <person name="Wang Y."/>
            <person name="Zhang L."/>
            <person name="Carpita N.C."/>
            <person name="Freeling M."/>
            <person name="Gingle A.R."/>
            <person name="Hash C.T."/>
            <person name="Keller B."/>
            <person name="Klein P."/>
            <person name="Kresovich S."/>
            <person name="McCann M.C."/>
            <person name="Ming R."/>
            <person name="Peterson D.G."/>
            <person name="Mehboob-ur-Rahman"/>
            <person name="Ware D."/>
            <person name="Westhoff P."/>
            <person name="Mayer K.F."/>
            <person name="Messing J."/>
            <person name="Rokhsar D.S."/>
        </authorList>
    </citation>
    <scope>NUCLEOTIDE SEQUENCE [LARGE SCALE GENOMIC DNA]</scope>
    <source>
        <strain evidence="10">cv. BTx623</strain>
    </source>
</reference>
<dbReference type="AlphaFoldDB" id="A0A1B6PU12"/>
<evidence type="ECO:0000256" key="6">
    <source>
        <dbReference type="PIRSR" id="PIRSR602401-1"/>
    </source>
</evidence>
<dbReference type="GO" id="GO:0020037">
    <property type="term" value="F:heme binding"/>
    <property type="evidence" value="ECO:0007669"/>
    <property type="project" value="InterPro"/>
</dbReference>
<keyword evidence="6 7" id="KW-0408">Iron</keyword>
<dbReference type="Gramene" id="KXG29152">
    <property type="protein sequence ID" value="KXG29152"/>
    <property type="gene ID" value="SORBI_3005G219500"/>
</dbReference>
<evidence type="ECO:0000256" key="3">
    <source>
        <dbReference type="ARBA" id="ARBA00022723"/>
    </source>
</evidence>
<dbReference type="eggNOG" id="KOG0156">
    <property type="taxonomic scope" value="Eukaryota"/>
</dbReference>
<evidence type="ECO:0000256" key="7">
    <source>
        <dbReference type="RuleBase" id="RU000461"/>
    </source>
</evidence>
<dbReference type="PANTHER" id="PTHR24298:SF389">
    <property type="entry name" value="OS04G0128400 PROTEIN"/>
    <property type="match status" value="1"/>
</dbReference>
<dbReference type="InterPro" id="IPR002401">
    <property type="entry name" value="Cyt_P450_E_grp-I"/>
</dbReference>
<evidence type="ECO:0008006" key="11">
    <source>
        <dbReference type="Google" id="ProtNLM"/>
    </source>
</evidence>
<keyword evidence="10" id="KW-1185">Reference proteome</keyword>
<dbReference type="GO" id="GO:0005506">
    <property type="term" value="F:iron ion binding"/>
    <property type="evidence" value="ECO:0007669"/>
    <property type="project" value="InterPro"/>
</dbReference>
<dbReference type="InterPro" id="IPR036396">
    <property type="entry name" value="Cyt_P450_sf"/>
</dbReference>
<dbReference type="EMBL" id="CM000764">
    <property type="protein sequence ID" value="KXG29152.1"/>
    <property type="molecule type" value="Genomic_DNA"/>
</dbReference>
<dbReference type="OMA" id="SACVEWT"/>
<dbReference type="GO" id="GO:0016709">
    <property type="term" value="F:oxidoreductase activity, acting on paired donors, with incorporation or reduction of molecular oxygen, NAD(P)H as one donor, and incorporation of one atom of oxygen"/>
    <property type="evidence" value="ECO:0000318"/>
    <property type="project" value="GO_Central"/>
</dbReference>
<comment type="subcellular location">
    <subcellularLocation>
        <location evidence="1">Membrane</location>
        <topology evidence="1">Single-pass membrane protein</topology>
    </subcellularLocation>
</comment>
<dbReference type="STRING" id="4558.A0A1B6PU12"/>
<keyword evidence="3 6" id="KW-0479">Metal-binding</keyword>
<dbReference type="PRINTS" id="PR00463">
    <property type="entry name" value="EP450I"/>
</dbReference>
<dbReference type="PANTHER" id="PTHR24298">
    <property type="entry name" value="FLAVONOID 3'-MONOOXYGENASE-RELATED"/>
    <property type="match status" value="1"/>
</dbReference>
<dbReference type="Pfam" id="PF00067">
    <property type="entry name" value="p450"/>
    <property type="match status" value="2"/>
</dbReference>
<feature type="binding site" description="axial binding residue" evidence="6">
    <location>
        <position position="467"/>
    </location>
    <ligand>
        <name>heme</name>
        <dbReference type="ChEBI" id="CHEBI:30413"/>
    </ligand>
    <ligandPart>
        <name>Fe</name>
        <dbReference type="ChEBI" id="CHEBI:18248"/>
    </ligandPart>
</feature>
<sequence>MHVSIYLYTRRETLSAPGVQLSAIKYQNVGNIMEVFFLMAGLALVVFIAIFRRTSSRSARALPAVPNIEVRDRAIARSMLVDHADTFSDRPVSPFHVKFVRAERVNLSYSISTVPHGPLWRALRCNLTAGILHPSRLGRLAGLQRQAVDGLVAGLSSGCGHDDDVVVIRDGLHTAVLTLQMRMCFGDGGFDAGDVRAVQRVLKDFFDGMVDAPVLATSRTARLLHWRRWRRFLAVRSRMTKLLLPLIMERQRRRQSMSMCCSDSGDDGGGIRPYVDSLLDLQVPSHDDGSVRRALTDDEKANLVWEFLGAGTETVVSCVEWALAHLVNQPEVQEKLRREVDVHGGSDTPTPYLRAVILESLRLHPPVAVIQRDVVVRSVDDGGGGAAAAVIGVHVPPEEEDGSSGVDVVRFTIVPGAIGRDSRTWTDDADEFRPERFLAGGEGEAVGPMPGPKDVRMLPFGAGTRHCPGMALGMAHVRLLLAALVRAFQWEWEVPAAAATAALVDLTEVDGFVKHMKTPLRARITPRT</sequence>
<comment type="cofactor">
    <cofactor evidence="6">
        <name>heme</name>
        <dbReference type="ChEBI" id="CHEBI:30413"/>
    </cofactor>
</comment>
<dbReference type="SUPFAM" id="SSF48264">
    <property type="entry name" value="Cytochrome P450"/>
    <property type="match status" value="1"/>
</dbReference>
<keyword evidence="7" id="KW-0560">Oxidoreductase</keyword>
<keyword evidence="4 8" id="KW-1133">Transmembrane helix</keyword>
<feature type="transmembrane region" description="Helical" evidence="8">
    <location>
        <begin position="32"/>
        <end position="51"/>
    </location>
</feature>
<evidence type="ECO:0000256" key="5">
    <source>
        <dbReference type="ARBA" id="ARBA00023136"/>
    </source>
</evidence>
<dbReference type="InterPro" id="IPR051103">
    <property type="entry name" value="Plant_metabolite_P450s"/>
</dbReference>
<dbReference type="OrthoDB" id="2789670at2759"/>
<evidence type="ECO:0000313" key="9">
    <source>
        <dbReference type="EMBL" id="KXG29152.1"/>
    </source>
</evidence>
<dbReference type="PROSITE" id="PS00086">
    <property type="entry name" value="CYTOCHROME_P450"/>
    <property type="match status" value="1"/>
</dbReference>
<protein>
    <recommendedName>
        <fullName evidence="11">Cytochrome P450</fullName>
    </recommendedName>
</protein>
<evidence type="ECO:0000313" key="10">
    <source>
        <dbReference type="Proteomes" id="UP000000768"/>
    </source>
</evidence>
<keyword evidence="2 8" id="KW-0812">Transmembrane</keyword>
<keyword evidence="7" id="KW-0503">Monooxygenase</keyword>
<reference evidence="10" key="2">
    <citation type="journal article" date="2018" name="Plant J.">
        <title>The Sorghum bicolor reference genome: improved assembly, gene annotations, a transcriptome atlas, and signatures of genome organization.</title>
        <authorList>
            <person name="McCormick R.F."/>
            <person name="Truong S.K."/>
            <person name="Sreedasyam A."/>
            <person name="Jenkins J."/>
            <person name="Shu S."/>
            <person name="Sims D."/>
            <person name="Kennedy M."/>
            <person name="Amirebrahimi M."/>
            <person name="Weers B.D."/>
            <person name="McKinley B."/>
            <person name="Mattison A."/>
            <person name="Morishige D.T."/>
            <person name="Grimwood J."/>
            <person name="Schmutz J."/>
            <person name="Mullet J.E."/>
        </authorList>
    </citation>
    <scope>NUCLEOTIDE SEQUENCE [LARGE SCALE GENOMIC DNA]</scope>
    <source>
        <strain evidence="10">cv. BTx623</strain>
    </source>
</reference>
<evidence type="ECO:0000256" key="2">
    <source>
        <dbReference type="ARBA" id="ARBA00022692"/>
    </source>
</evidence>
<dbReference type="InterPro" id="IPR001128">
    <property type="entry name" value="Cyt_P450"/>
</dbReference>
<dbReference type="Proteomes" id="UP000000768">
    <property type="component" value="Chromosome 5"/>
</dbReference>
<comment type="similarity">
    <text evidence="7">Belongs to the cytochrome P450 family.</text>
</comment>
<proteinExistence type="inferred from homology"/>
<dbReference type="InParanoid" id="A0A1B6PU12"/>
<evidence type="ECO:0000256" key="8">
    <source>
        <dbReference type="SAM" id="Phobius"/>
    </source>
</evidence>
<dbReference type="InterPro" id="IPR017972">
    <property type="entry name" value="Cyt_P450_CS"/>
</dbReference>
<evidence type="ECO:0000256" key="1">
    <source>
        <dbReference type="ARBA" id="ARBA00004167"/>
    </source>
</evidence>
<name>A0A1B6PU12_SORBI</name>
<accession>A0A1B6PU12</accession>
<dbReference type="GO" id="GO:0016020">
    <property type="term" value="C:membrane"/>
    <property type="evidence" value="ECO:0000318"/>
    <property type="project" value="GO_Central"/>
</dbReference>
<gene>
    <name evidence="9" type="ORF">SORBI_3005G219500</name>
</gene>
<dbReference type="Gene3D" id="1.10.630.10">
    <property type="entry name" value="Cytochrome P450"/>
    <property type="match status" value="1"/>
</dbReference>
<evidence type="ECO:0000256" key="4">
    <source>
        <dbReference type="ARBA" id="ARBA00022989"/>
    </source>
</evidence>